<proteinExistence type="predicted"/>
<organism evidence="1 2">
    <name type="scientific">Rhodovulum steppense</name>
    <dbReference type="NCBI Taxonomy" id="540251"/>
    <lineage>
        <taxon>Bacteria</taxon>
        <taxon>Pseudomonadati</taxon>
        <taxon>Pseudomonadota</taxon>
        <taxon>Alphaproteobacteria</taxon>
        <taxon>Rhodobacterales</taxon>
        <taxon>Paracoccaceae</taxon>
        <taxon>Rhodovulum</taxon>
    </lineage>
</organism>
<dbReference type="EMBL" id="SLVM01000027">
    <property type="protein sequence ID" value="TCM78061.1"/>
    <property type="molecule type" value="Genomic_DNA"/>
</dbReference>
<comment type="caution">
    <text evidence="1">The sequence shown here is derived from an EMBL/GenBank/DDBJ whole genome shotgun (WGS) entry which is preliminary data.</text>
</comment>
<evidence type="ECO:0000313" key="1">
    <source>
        <dbReference type="EMBL" id="TCM78061.1"/>
    </source>
</evidence>
<evidence type="ECO:0000313" key="2">
    <source>
        <dbReference type="Proteomes" id="UP000295277"/>
    </source>
</evidence>
<keyword evidence="2" id="KW-1185">Reference proteome</keyword>
<protein>
    <recommendedName>
        <fullName evidence="3">NurA domain-containing protein</fullName>
    </recommendedName>
</protein>
<name>A0A4R1YLG3_9RHOB</name>
<gene>
    <name evidence="1" type="ORF">EV216_1272</name>
</gene>
<dbReference type="RefSeq" id="WP_132696337.1">
    <property type="nucleotide sequence ID" value="NZ_SLVM01000027.1"/>
</dbReference>
<dbReference type="OrthoDB" id="63920at2"/>
<dbReference type="AlphaFoldDB" id="A0A4R1YLG3"/>
<sequence>MKDLEVRALFGRCRHHVDPVAYQQEILSAVVDVTDQVKRPERGYVIAADGSNYEASVSDGFPSARMGLLKIGQVWIDTKAYHKIDPRSGGDPDPIVIAKLEKEKNTYSVPLTGAGIYLDNEGPRESFRRSTFEAFRSSRFELLDEGLDKTLVDLLEISGETRLKDGKRHVVVPSNRRCPITGELLGVDVFIPEDIGFAVSPRAGNRPLFLTDVLRLSEAFAEEGSNQQAYTRAMNVLEHLILAHTIMRLDASEHTRAILDGAVFLVDGPLGIFGEPARLHRPIMRMLHGVRERSVGTPPLIMGVTKSGRVVDHGKLIQPMLLEHFPKGRTLLLPMSDPYRYRYVDLGAKDADSNFGNDTHYGQAFLVRSANDRIFELNLAYPFPVKATGFQDRKVELSYYQDDIGRAIGVLELFETELYADANIVQHLAHRCASISHRPAGRTLDMFVRSIIGI</sequence>
<accession>A0A4R1YLG3</accession>
<reference evidence="1 2" key="1">
    <citation type="submission" date="2019-03" db="EMBL/GenBank/DDBJ databases">
        <title>Genomic Encyclopedia of Type Strains, Phase IV (KMG-IV): sequencing the most valuable type-strain genomes for metagenomic binning, comparative biology and taxonomic classification.</title>
        <authorList>
            <person name="Goeker M."/>
        </authorList>
    </citation>
    <scope>NUCLEOTIDE SEQUENCE [LARGE SCALE GENOMIC DNA]</scope>
    <source>
        <strain evidence="1 2">DSM 21153</strain>
    </source>
</reference>
<dbReference type="Proteomes" id="UP000295277">
    <property type="component" value="Unassembled WGS sequence"/>
</dbReference>
<evidence type="ECO:0008006" key="3">
    <source>
        <dbReference type="Google" id="ProtNLM"/>
    </source>
</evidence>